<evidence type="ECO:0000256" key="1">
    <source>
        <dbReference type="SAM" id="MobiDB-lite"/>
    </source>
</evidence>
<feature type="compositionally biased region" description="Polar residues" evidence="1">
    <location>
        <begin position="200"/>
        <end position="218"/>
    </location>
</feature>
<dbReference type="Proteomes" id="UP000003163">
    <property type="component" value="Unassembled WGS sequence"/>
</dbReference>
<dbReference type="HOGENOM" id="CLU_663970_0_0_1"/>
<evidence type="ECO:0000313" key="3">
    <source>
        <dbReference type="EMBL" id="EJW03529.1"/>
    </source>
</evidence>
<keyword evidence="4" id="KW-1185">Reference proteome</keyword>
<sequence length="414" mass="47839">MKTPRKRITFPTPRRTKKHVDTQNKNNKLSSNLSTHRNSSFAVKNANIKGFRKNASISIIEKENKSYRQLVNTIPSAKTENISFSSGEDSYSTDSDSLEIDEPMDSQAKNLRSRQNNVKNGSYVKTPLKKSLHTKSLKSPGNVLKIPSKSGKTPDKSTRQTQNLNQIQEHISKTQEIPSSEISINSIPNISKIGKENNIDKSSFSNKKPDISINSQGKNTKKIAKTSENKSNLSKQQILENKYSTKNNKHKNKKFDHQENYDKVNYVETELKNICAQKDDSNTSEKQVLDIKDEIDVYLQKITETRDIEKKYIKSILSSQNETQNEQLFFQKFLGLKIQNTGSTYKFIWNITDKEIEKSIVFELKEDEEEYTYKLLEYKNVVVSEAFMCIFSFEKNMLIRFMFNMYEILLSRVN</sequence>
<protein>
    <recommendedName>
        <fullName evidence="2">DUF5094 domain-containing protein</fullName>
    </recommendedName>
</protein>
<proteinExistence type="predicted"/>
<dbReference type="Pfam" id="PF17015">
    <property type="entry name" value="DUF5094"/>
    <property type="match status" value="1"/>
</dbReference>
<dbReference type="InParanoid" id="J9D7N0"/>
<name>J9D7N0_EDHAE</name>
<feature type="region of interest" description="Disordered" evidence="1">
    <location>
        <begin position="111"/>
        <end position="161"/>
    </location>
</feature>
<feature type="compositionally biased region" description="Low complexity" evidence="1">
    <location>
        <begin position="24"/>
        <end position="34"/>
    </location>
</feature>
<comment type="caution">
    <text evidence="3">The sequence shown here is derived from an EMBL/GenBank/DDBJ whole genome shotgun (WGS) entry which is preliminary data.</text>
</comment>
<reference evidence="4" key="2">
    <citation type="submission" date="2015-07" db="EMBL/GenBank/DDBJ databases">
        <title>Contrasting host-pathogen interactions and genome evolution in two generalist and specialist microsporidian pathogens of mosquitoes.</title>
        <authorList>
            <consortium name="The Broad Institute Genomics Platform"/>
            <consortium name="The Broad Institute Genome Sequencing Center for Infectious Disease"/>
            <person name="Cuomo C.A."/>
            <person name="Sanscrainte N.D."/>
            <person name="Goldberg J.M."/>
            <person name="Heiman D."/>
            <person name="Young S."/>
            <person name="Zeng Q."/>
            <person name="Becnel J.J."/>
            <person name="Birren B.W."/>
        </authorList>
    </citation>
    <scope>NUCLEOTIDE SEQUENCE [LARGE SCALE GENOMIC DNA]</scope>
    <source>
        <strain evidence="4">USNM 41457</strain>
    </source>
</reference>
<feature type="region of interest" description="Disordered" evidence="1">
    <location>
        <begin position="198"/>
        <end position="232"/>
    </location>
</feature>
<feature type="compositionally biased region" description="Basic residues" evidence="1">
    <location>
        <begin position="1"/>
        <end position="18"/>
    </location>
</feature>
<dbReference type="AlphaFoldDB" id="J9D7N0"/>
<gene>
    <name evidence="3" type="ORF">EDEG_02150</name>
</gene>
<dbReference type="EMBL" id="AFBI03000036">
    <property type="protein sequence ID" value="EJW03529.1"/>
    <property type="molecule type" value="Genomic_DNA"/>
</dbReference>
<feature type="compositionally biased region" description="Polar residues" evidence="1">
    <location>
        <begin position="81"/>
        <end position="95"/>
    </location>
</feature>
<dbReference type="InterPro" id="IPR031519">
    <property type="entry name" value="DUF5094"/>
</dbReference>
<feature type="region of interest" description="Disordered" evidence="1">
    <location>
        <begin position="81"/>
        <end position="100"/>
    </location>
</feature>
<feature type="domain" description="DUF5094" evidence="2">
    <location>
        <begin position="223"/>
        <end position="411"/>
    </location>
</feature>
<feature type="compositionally biased region" description="Basic residues" evidence="1">
    <location>
        <begin position="127"/>
        <end position="136"/>
    </location>
</feature>
<evidence type="ECO:0000259" key="2">
    <source>
        <dbReference type="Pfam" id="PF17015"/>
    </source>
</evidence>
<dbReference type="VEuPathDB" id="MicrosporidiaDB:EDEG_02150"/>
<feature type="region of interest" description="Disordered" evidence="1">
    <location>
        <begin position="1"/>
        <end position="35"/>
    </location>
</feature>
<organism evidence="3 4">
    <name type="scientific">Edhazardia aedis (strain USNM 41457)</name>
    <name type="common">Microsporidian parasite</name>
    <dbReference type="NCBI Taxonomy" id="1003232"/>
    <lineage>
        <taxon>Eukaryota</taxon>
        <taxon>Fungi</taxon>
        <taxon>Fungi incertae sedis</taxon>
        <taxon>Microsporidia</taxon>
        <taxon>Edhazardia</taxon>
    </lineage>
</organism>
<evidence type="ECO:0000313" key="4">
    <source>
        <dbReference type="Proteomes" id="UP000003163"/>
    </source>
</evidence>
<feature type="compositionally biased region" description="Polar residues" evidence="1">
    <location>
        <begin position="111"/>
        <end position="120"/>
    </location>
</feature>
<accession>J9D7N0</accession>
<reference evidence="3 4" key="1">
    <citation type="submission" date="2011-08" db="EMBL/GenBank/DDBJ databases">
        <authorList>
            <person name="Liu Z.J."/>
            <person name="Shi F.L."/>
            <person name="Lu J.Q."/>
            <person name="Li M."/>
            <person name="Wang Z.L."/>
        </authorList>
    </citation>
    <scope>NUCLEOTIDE SEQUENCE [LARGE SCALE GENOMIC DNA]</scope>
    <source>
        <strain evidence="3 4">USNM 41457</strain>
    </source>
</reference>